<protein>
    <submittedName>
        <fullName evidence="5">Ras guanine nucleotide exchange factor domain-containing protein</fullName>
    </submittedName>
</protein>
<name>A0AAD4BXM0_BOLED</name>
<feature type="region of interest" description="Disordered" evidence="3">
    <location>
        <begin position="1"/>
        <end position="40"/>
    </location>
</feature>
<feature type="compositionally biased region" description="Polar residues" evidence="3">
    <location>
        <begin position="25"/>
        <end position="40"/>
    </location>
</feature>
<dbReference type="Gene3D" id="1.20.870.10">
    <property type="entry name" value="Son of sevenless (SoS) protein Chain: S domain 1"/>
    <property type="match status" value="1"/>
</dbReference>
<evidence type="ECO:0000313" key="6">
    <source>
        <dbReference type="Proteomes" id="UP001194468"/>
    </source>
</evidence>
<dbReference type="InterPro" id="IPR036964">
    <property type="entry name" value="RASGEF_cat_dom_sf"/>
</dbReference>
<evidence type="ECO:0000259" key="4">
    <source>
        <dbReference type="PROSITE" id="PS50212"/>
    </source>
</evidence>
<dbReference type="PANTHER" id="PTHR23113:SF368">
    <property type="entry name" value="CELL DIVISION CONTROL PROTEIN 25"/>
    <property type="match status" value="1"/>
</dbReference>
<feature type="domain" description="N-terminal Ras-GEF" evidence="4">
    <location>
        <begin position="307"/>
        <end position="433"/>
    </location>
</feature>
<dbReference type="EMBL" id="WHUW01000008">
    <property type="protein sequence ID" value="KAF8442976.1"/>
    <property type="molecule type" value="Genomic_DNA"/>
</dbReference>
<reference evidence="5" key="2">
    <citation type="journal article" date="2020" name="Nat. Commun.">
        <title>Large-scale genome sequencing of mycorrhizal fungi provides insights into the early evolution of symbiotic traits.</title>
        <authorList>
            <person name="Miyauchi S."/>
            <person name="Kiss E."/>
            <person name="Kuo A."/>
            <person name="Drula E."/>
            <person name="Kohler A."/>
            <person name="Sanchez-Garcia M."/>
            <person name="Morin E."/>
            <person name="Andreopoulos B."/>
            <person name="Barry K.W."/>
            <person name="Bonito G."/>
            <person name="Buee M."/>
            <person name="Carver A."/>
            <person name="Chen C."/>
            <person name="Cichocki N."/>
            <person name="Clum A."/>
            <person name="Culley D."/>
            <person name="Crous P.W."/>
            <person name="Fauchery L."/>
            <person name="Girlanda M."/>
            <person name="Hayes R.D."/>
            <person name="Keri Z."/>
            <person name="LaButti K."/>
            <person name="Lipzen A."/>
            <person name="Lombard V."/>
            <person name="Magnuson J."/>
            <person name="Maillard F."/>
            <person name="Murat C."/>
            <person name="Nolan M."/>
            <person name="Ohm R.A."/>
            <person name="Pangilinan J."/>
            <person name="Pereira M.F."/>
            <person name="Perotto S."/>
            <person name="Peter M."/>
            <person name="Pfister S."/>
            <person name="Riley R."/>
            <person name="Sitrit Y."/>
            <person name="Stielow J.B."/>
            <person name="Szollosi G."/>
            <person name="Zifcakova L."/>
            <person name="Stursova M."/>
            <person name="Spatafora J.W."/>
            <person name="Tedersoo L."/>
            <person name="Vaario L.M."/>
            <person name="Yamada A."/>
            <person name="Yan M."/>
            <person name="Wang P."/>
            <person name="Xu J."/>
            <person name="Bruns T."/>
            <person name="Baldrian P."/>
            <person name="Vilgalys R."/>
            <person name="Dunand C."/>
            <person name="Henrissat B."/>
            <person name="Grigoriev I.V."/>
            <person name="Hibbett D."/>
            <person name="Nagy L.G."/>
            <person name="Martin F.M."/>
        </authorList>
    </citation>
    <scope>NUCLEOTIDE SEQUENCE</scope>
    <source>
        <strain evidence="5">BED1</strain>
    </source>
</reference>
<dbReference type="InterPro" id="IPR008937">
    <property type="entry name" value="Ras-like_GEF"/>
</dbReference>
<feature type="compositionally biased region" description="Low complexity" evidence="3">
    <location>
        <begin position="193"/>
        <end position="211"/>
    </location>
</feature>
<dbReference type="SUPFAM" id="SSF48366">
    <property type="entry name" value="Ras GEF"/>
    <property type="match status" value="1"/>
</dbReference>
<comment type="caution">
    <text evidence="5">The sequence shown here is derived from an EMBL/GenBank/DDBJ whole genome shotgun (WGS) entry which is preliminary data.</text>
</comment>
<reference evidence="5" key="1">
    <citation type="submission" date="2019-10" db="EMBL/GenBank/DDBJ databases">
        <authorList>
            <consortium name="DOE Joint Genome Institute"/>
            <person name="Kuo A."/>
            <person name="Miyauchi S."/>
            <person name="Kiss E."/>
            <person name="Drula E."/>
            <person name="Kohler A."/>
            <person name="Sanchez-Garcia M."/>
            <person name="Andreopoulos B."/>
            <person name="Barry K.W."/>
            <person name="Bonito G."/>
            <person name="Buee M."/>
            <person name="Carver A."/>
            <person name="Chen C."/>
            <person name="Cichocki N."/>
            <person name="Clum A."/>
            <person name="Culley D."/>
            <person name="Crous P.W."/>
            <person name="Fauchery L."/>
            <person name="Girlanda M."/>
            <person name="Hayes R."/>
            <person name="Keri Z."/>
            <person name="LaButti K."/>
            <person name="Lipzen A."/>
            <person name="Lombard V."/>
            <person name="Magnuson J."/>
            <person name="Maillard F."/>
            <person name="Morin E."/>
            <person name="Murat C."/>
            <person name="Nolan M."/>
            <person name="Ohm R."/>
            <person name="Pangilinan J."/>
            <person name="Pereira M."/>
            <person name="Perotto S."/>
            <person name="Peter M."/>
            <person name="Riley R."/>
            <person name="Sitrit Y."/>
            <person name="Stielow B."/>
            <person name="Szollosi G."/>
            <person name="Zifcakova L."/>
            <person name="Stursova M."/>
            <person name="Spatafora J.W."/>
            <person name="Tedersoo L."/>
            <person name="Vaario L.-M."/>
            <person name="Yamada A."/>
            <person name="Yan M."/>
            <person name="Wang P."/>
            <person name="Xu J."/>
            <person name="Bruns T."/>
            <person name="Baldrian P."/>
            <person name="Vilgalys R."/>
            <person name="Henrissat B."/>
            <person name="Grigoriev I.V."/>
            <person name="Hibbett D."/>
            <person name="Nagy L.G."/>
            <person name="Martin F.M."/>
        </authorList>
    </citation>
    <scope>NUCLEOTIDE SEQUENCE</scope>
    <source>
        <strain evidence="5">BED1</strain>
    </source>
</reference>
<dbReference type="PROSITE" id="PS50212">
    <property type="entry name" value="RASGEF_NTER"/>
    <property type="match status" value="1"/>
</dbReference>
<dbReference type="CDD" id="cd06224">
    <property type="entry name" value="REM"/>
    <property type="match status" value="1"/>
</dbReference>
<dbReference type="Pfam" id="PF00618">
    <property type="entry name" value="RasGEF_N"/>
    <property type="match status" value="1"/>
</dbReference>
<dbReference type="PANTHER" id="PTHR23113">
    <property type="entry name" value="GUANINE NUCLEOTIDE EXCHANGE FACTOR"/>
    <property type="match status" value="1"/>
</dbReference>
<dbReference type="Pfam" id="PF00617">
    <property type="entry name" value="RasGEF"/>
    <property type="match status" value="1"/>
</dbReference>
<evidence type="ECO:0000256" key="3">
    <source>
        <dbReference type="SAM" id="MobiDB-lite"/>
    </source>
</evidence>
<evidence type="ECO:0000256" key="2">
    <source>
        <dbReference type="PROSITE-ProRule" id="PRU00135"/>
    </source>
</evidence>
<evidence type="ECO:0000256" key="1">
    <source>
        <dbReference type="ARBA" id="ARBA00022658"/>
    </source>
</evidence>
<dbReference type="InterPro" id="IPR001895">
    <property type="entry name" value="RASGEF_cat_dom"/>
</dbReference>
<evidence type="ECO:0000313" key="5">
    <source>
        <dbReference type="EMBL" id="KAF8442976.1"/>
    </source>
</evidence>
<keyword evidence="1 2" id="KW-0344">Guanine-nucleotide releasing factor</keyword>
<dbReference type="InterPro" id="IPR000651">
    <property type="entry name" value="Ras-like_Gua-exchang_fac_N"/>
</dbReference>
<keyword evidence="6" id="KW-1185">Reference proteome</keyword>
<gene>
    <name evidence="5" type="ORF">L210DRAFT_933302</name>
</gene>
<proteinExistence type="predicted"/>
<sequence length="695" mass="78132">MPSTHNSRSAQARKRAARVDPASDAKTNSESVDSNQSLPSTSGVCTGVPFTRFDLEKTFPAILAPLSLLRSIPESQDIDALRALAPVLSHCLDAILHSMAHFPEHIPTSPKYHLALSEVNFSKDMFLGHVTHIPLHDRPSSYREAIQAAMQFLDMTMSSLKGFLNAAAYEVAQLKPLPQIPVEEDLAQNADESGSLSHSSVESHHNSSNANTFASVSTDTLNRSQKSKVSALLKPLLKWRPSRLDLATLESAASSTLIHSDSDDPGCGYVYVSVNIRNSLAQFPVSIDPTIGNIPHPEDATELWKDGNGLAQLASLKALVRYMTSPDGDIDIEIIDVFFLCFRFFSSPKETFDTLVARYDDKLVCRSSTITRSHSMQVKMRIARLLYLWVDLHWRAEDAEILTPLTQFAFSRLAQDIPRDASSKLISSLHQRACDGDKSKGLRMEKTIARAEAKHRQEMLSSTWEPREKKSMMRRDFSKVKLSHFHSPGGHAMLALQMTLLLWEKYRAFEPEDAVRYLMTRSGDDHSPIARKVANFMAYERAVHRFVMDSIGSAESVQLRTELTEFFLELASKCHELRNYSASCLIALACDRPTVLPFITACPTHDIVLFIREVARGCGSGPYDQHPNVPGSRLINLKRYRPITWAVRAMEKCHAPFKIQRVDYICDWLEHVLSEYLVGTEAEWETRIYDNCRKL</sequence>
<feature type="region of interest" description="Disordered" evidence="3">
    <location>
        <begin position="190"/>
        <end position="219"/>
    </location>
</feature>
<dbReference type="Proteomes" id="UP001194468">
    <property type="component" value="Unassembled WGS sequence"/>
</dbReference>
<dbReference type="GO" id="GO:0005886">
    <property type="term" value="C:plasma membrane"/>
    <property type="evidence" value="ECO:0007669"/>
    <property type="project" value="TreeGrafter"/>
</dbReference>
<organism evidence="5 6">
    <name type="scientific">Boletus edulis BED1</name>
    <dbReference type="NCBI Taxonomy" id="1328754"/>
    <lineage>
        <taxon>Eukaryota</taxon>
        <taxon>Fungi</taxon>
        <taxon>Dikarya</taxon>
        <taxon>Basidiomycota</taxon>
        <taxon>Agaricomycotina</taxon>
        <taxon>Agaricomycetes</taxon>
        <taxon>Agaricomycetidae</taxon>
        <taxon>Boletales</taxon>
        <taxon>Boletineae</taxon>
        <taxon>Boletaceae</taxon>
        <taxon>Boletoideae</taxon>
        <taxon>Boletus</taxon>
    </lineage>
</organism>
<dbReference type="Gene3D" id="1.10.840.10">
    <property type="entry name" value="Ras guanine-nucleotide exchange factors catalytic domain"/>
    <property type="match status" value="1"/>
</dbReference>
<dbReference type="GO" id="GO:0007265">
    <property type="term" value="P:Ras protein signal transduction"/>
    <property type="evidence" value="ECO:0007669"/>
    <property type="project" value="TreeGrafter"/>
</dbReference>
<dbReference type="AlphaFoldDB" id="A0AAD4BXM0"/>
<dbReference type="GO" id="GO:0005085">
    <property type="term" value="F:guanyl-nucleotide exchange factor activity"/>
    <property type="evidence" value="ECO:0007669"/>
    <property type="project" value="UniProtKB-KW"/>
</dbReference>
<dbReference type="InterPro" id="IPR023578">
    <property type="entry name" value="Ras_GEF_dom_sf"/>
</dbReference>
<accession>A0AAD4BXM0</accession>
<dbReference type="SMART" id="SM00229">
    <property type="entry name" value="RasGEFN"/>
    <property type="match status" value="1"/>
</dbReference>